<evidence type="ECO:0000256" key="8">
    <source>
        <dbReference type="ARBA" id="ARBA00023286"/>
    </source>
</evidence>
<evidence type="ECO:0000256" key="7">
    <source>
        <dbReference type="ARBA" id="ARBA00023170"/>
    </source>
</evidence>
<evidence type="ECO:0000313" key="14">
    <source>
        <dbReference type="Proteomes" id="UP000694392"/>
    </source>
</evidence>
<dbReference type="GO" id="GO:0022848">
    <property type="term" value="F:acetylcholine-gated monoatomic cation-selective channel activity"/>
    <property type="evidence" value="ECO:0007669"/>
    <property type="project" value="InterPro"/>
</dbReference>
<name>A0A8D0GM91_SPHPU</name>
<dbReference type="InterPro" id="IPR002394">
    <property type="entry name" value="Nicotinic_acetylcholine_rcpt"/>
</dbReference>
<dbReference type="GO" id="GO:0045211">
    <property type="term" value="C:postsynaptic membrane"/>
    <property type="evidence" value="ECO:0007669"/>
    <property type="project" value="InterPro"/>
</dbReference>
<evidence type="ECO:0000256" key="2">
    <source>
        <dbReference type="ARBA" id="ARBA00022475"/>
    </source>
</evidence>
<dbReference type="InterPro" id="IPR006201">
    <property type="entry name" value="Neur_channel"/>
</dbReference>
<dbReference type="PRINTS" id="PR00254">
    <property type="entry name" value="NICOTINICR"/>
</dbReference>
<keyword evidence="8" id="KW-1071">Ligand-gated ion channel</keyword>
<dbReference type="GO" id="GO:0004888">
    <property type="term" value="F:transmembrane signaling receptor activity"/>
    <property type="evidence" value="ECO:0007669"/>
    <property type="project" value="InterPro"/>
</dbReference>
<reference evidence="13" key="1">
    <citation type="submission" date="2025-08" db="UniProtKB">
        <authorList>
            <consortium name="Ensembl"/>
        </authorList>
    </citation>
    <scope>IDENTIFICATION</scope>
</reference>
<dbReference type="PROSITE" id="PS00236">
    <property type="entry name" value="NEUROTR_ION_CHANNEL"/>
    <property type="match status" value="1"/>
</dbReference>
<evidence type="ECO:0000256" key="6">
    <source>
        <dbReference type="ARBA" id="ARBA00023136"/>
    </source>
</evidence>
<evidence type="ECO:0000256" key="11">
    <source>
        <dbReference type="RuleBase" id="RU000687"/>
    </source>
</evidence>
<keyword evidence="6" id="KW-0472">Membrane</keyword>
<evidence type="ECO:0000256" key="9">
    <source>
        <dbReference type="ARBA" id="ARBA00023303"/>
    </source>
</evidence>
<evidence type="ECO:0000313" key="13">
    <source>
        <dbReference type="Ensembl" id="ENSSPUP00000007312.1"/>
    </source>
</evidence>
<keyword evidence="2" id="KW-1003">Cell membrane</keyword>
<keyword evidence="9 11" id="KW-0407">Ion channel</keyword>
<dbReference type="PANTHER" id="PTHR18945">
    <property type="entry name" value="NEUROTRANSMITTER GATED ION CHANNEL"/>
    <property type="match status" value="1"/>
</dbReference>
<feature type="domain" description="Neurotransmitter-gated ion-channel ligand-binding" evidence="12">
    <location>
        <begin position="65"/>
        <end position="154"/>
    </location>
</feature>
<dbReference type="InterPro" id="IPR036734">
    <property type="entry name" value="Neur_chan_lig-bd_sf"/>
</dbReference>
<evidence type="ECO:0000256" key="5">
    <source>
        <dbReference type="ARBA" id="ARBA00023065"/>
    </source>
</evidence>
<keyword evidence="1 11" id="KW-0813">Transport</keyword>
<evidence type="ECO:0000256" key="4">
    <source>
        <dbReference type="ARBA" id="ARBA00023018"/>
    </source>
</evidence>
<comment type="subcellular location">
    <subcellularLocation>
        <location evidence="10">Synaptic cell membrane</location>
        <topology evidence="10">Multi-pass membrane protein</topology>
    </subcellularLocation>
</comment>
<keyword evidence="3" id="KW-0812">Transmembrane</keyword>
<protein>
    <recommendedName>
        <fullName evidence="12">Neurotransmitter-gated ion-channel ligand-binding domain-containing protein</fullName>
    </recommendedName>
</protein>
<keyword evidence="14" id="KW-1185">Reference proteome</keyword>
<sequence length="155" mass="17938">MPSGFPSNSDSMILFSQFPFSSRGWSGWDLPHGGRTAPGFGVEEPWAWVRCWSLCPSTAQSPSPSQQWYDQRLYYNQSEFEGIASLQVPWDMVWLPDIVLENNIDGNFEVAYFANVLIYPEGYMYWLPPAIYRSTCAIEVTYFPFDWQNCSLVFR</sequence>
<dbReference type="GeneTree" id="ENSGT00940000160933"/>
<dbReference type="Pfam" id="PF02931">
    <property type="entry name" value="Neur_chan_LBD"/>
    <property type="match status" value="1"/>
</dbReference>
<keyword evidence="5 11" id="KW-0406">Ion transport</keyword>
<keyword evidence="4" id="KW-0770">Synapse</keyword>
<evidence type="ECO:0000256" key="3">
    <source>
        <dbReference type="ARBA" id="ARBA00022692"/>
    </source>
</evidence>
<evidence type="ECO:0000256" key="10">
    <source>
        <dbReference type="ARBA" id="ARBA00034099"/>
    </source>
</evidence>
<evidence type="ECO:0000259" key="12">
    <source>
        <dbReference type="Pfam" id="PF02931"/>
    </source>
</evidence>
<accession>A0A8D0GM91</accession>
<keyword evidence="7" id="KW-0675">Receptor</keyword>
<proteinExistence type="inferred from homology"/>
<dbReference type="Ensembl" id="ENSSPUT00000007793.1">
    <property type="protein sequence ID" value="ENSSPUP00000007312.1"/>
    <property type="gene ID" value="ENSSPUG00000005661.1"/>
</dbReference>
<dbReference type="InterPro" id="IPR006202">
    <property type="entry name" value="Neur_chan_lig-bd"/>
</dbReference>
<comment type="similarity">
    <text evidence="11">Belongs to the ligand-gated ion channel (TC 1.A.9) family.</text>
</comment>
<evidence type="ECO:0000256" key="1">
    <source>
        <dbReference type="ARBA" id="ARBA00022448"/>
    </source>
</evidence>
<reference evidence="13" key="2">
    <citation type="submission" date="2025-09" db="UniProtKB">
        <authorList>
            <consortium name="Ensembl"/>
        </authorList>
    </citation>
    <scope>IDENTIFICATION</scope>
</reference>
<dbReference type="AlphaFoldDB" id="A0A8D0GM91"/>
<dbReference type="SUPFAM" id="SSF63712">
    <property type="entry name" value="Nicotinic receptor ligand binding domain-like"/>
    <property type="match status" value="1"/>
</dbReference>
<organism evidence="13 14">
    <name type="scientific">Sphenodon punctatus</name>
    <name type="common">Tuatara</name>
    <name type="synonym">Hatteria punctata</name>
    <dbReference type="NCBI Taxonomy" id="8508"/>
    <lineage>
        <taxon>Eukaryota</taxon>
        <taxon>Metazoa</taxon>
        <taxon>Chordata</taxon>
        <taxon>Craniata</taxon>
        <taxon>Vertebrata</taxon>
        <taxon>Euteleostomi</taxon>
        <taxon>Lepidosauria</taxon>
        <taxon>Sphenodontia</taxon>
        <taxon>Sphenodontidae</taxon>
        <taxon>Sphenodon</taxon>
    </lineage>
</organism>
<dbReference type="Proteomes" id="UP000694392">
    <property type="component" value="Unplaced"/>
</dbReference>
<dbReference type="InterPro" id="IPR018000">
    <property type="entry name" value="Neurotransmitter_ion_chnl_CS"/>
</dbReference>
<dbReference type="PRINTS" id="PR00252">
    <property type="entry name" value="NRIONCHANNEL"/>
</dbReference>
<dbReference type="Gene3D" id="2.70.170.10">
    <property type="entry name" value="Neurotransmitter-gated ion-channel ligand-binding domain"/>
    <property type="match status" value="1"/>
</dbReference>